<feature type="transmembrane region" description="Helical" evidence="5">
    <location>
        <begin position="339"/>
        <end position="363"/>
    </location>
</feature>
<dbReference type="PANTHER" id="PTHR43424:SF1">
    <property type="entry name" value="LOCUS PUTATIVE PROTEIN 1-RELATED"/>
    <property type="match status" value="1"/>
</dbReference>
<name>A0ABU8NPC6_9SPHI</name>
<feature type="transmembrane region" description="Helical" evidence="5">
    <location>
        <begin position="184"/>
        <end position="203"/>
    </location>
</feature>
<dbReference type="PANTHER" id="PTHR43424">
    <property type="entry name" value="LOCUS PUTATIVE PROTEIN 1-RELATED"/>
    <property type="match status" value="1"/>
</dbReference>
<keyword evidence="3 5" id="KW-1133">Transmembrane helix</keyword>
<feature type="transmembrane region" description="Helical" evidence="5">
    <location>
        <begin position="96"/>
        <end position="116"/>
    </location>
</feature>
<feature type="transmembrane region" description="Helical" evidence="5">
    <location>
        <begin position="394"/>
        <end position="415"/>
    </location>
</feature>
<gene>
    <name evidence="6" type="ORF">WAE58_14960</name>
</gene>
<evidence type="ECO:0000256" key="2">
    <source>
        <dbReference type="ARBA" id="ARBA00022692"/>
    </source>
</evidence>
<reference evidence="6 7" key="1">
    <citation type="submission" date="2024-03" db="EMBL/GenBank/DDBJ databases">
        <title>Sequence of Lycoming College Course Isolates.</title>
        <authorList>
            <person name="Plotts O."/>
            <person name="Newman J."/>
        </authorList>
    </citation>
    <scope>NUCLEOTIDE SEQUENCE [LARGE SCALE GENOMIC DNA]</scope>
    <source>
        <strain evidence="6 7">CJB-3</strain>
    </source>
</reference>
<protein>
    <submittedName>
        <fullName evidence="6">Flippase</fullName>
    </submittedName>
</protein>
<feature type="transmembrane region" description="Helical" evidence="5">
    <location>
        <begin position="21"/>
        <end position="42"/>
    </location>
</feature>
<dbReference type="InterPro" id="IPR052556">
    <property type="entry name" value="PolySynth_Transporter"/>
</dbReference>
<feature type="transmembrane region" description="Helical" evidence="5">
    <location>
        <begin position="156"/>
        <end position="178"/>
    </location>
</feature>
<dbReference type="EMBL" id="JBBEUB010000005">
    <property type="protein sequence ID" value="MEJ2903743.1"/>
    <property type="molecule type" value="Genomic_DNA"/>
</dbReference>
<proteinExistence type="predicted"/>
<organism evidence="6 7">
    <name type="scientific">Pedobacter panaciterrae</name>
    <dbReference type="NCBI Taxonomy" id="363849"/>
    <lineage>
        <taxon>Bacteria</taxon>
        <taxon>Pseudomonadati</taxon>
        <taxon>Bacteroidota</taxon>
        <taxon>Sphingobacteriia</taxon>
        <taxon>Sphingobacteriales</taxon>
        <taxon>Sphingobacteriaceae</taxon>
        <taxon>Pedobacter</taxon>
    </lineage>
</organism>
<keyword evidence="2 5" id="KW-0812">Transmembrane</keyword>
<comment type="subcellular location">
    <subcellularLocation>
        <location evidence="1">Membrane</location>
        <topology evidence="1">Multi-pass membrane protein</topology>
    </subcellularLocation>
</comment>
<dbReference type="RefSeq" id="WP_172662421.1">
    <property type="nucleotide sequence ID" value="NZ_JABMKW010000018.1"/>
</dbReference>
<evidence type="ECO:0000313" key="7">
    <source>
        <dbReference type="Proteomes" id="UP001378956"/>
    </source>
</evidence>
<evidence type="ECO:0000256" key="3">
    <source>
        <dbReference type="ARBA" id="ARBA00022989"/>
    </source>
</evidence>
<feature type="transmembrane region" description="Helical" evidence="5">
    <location>
        <begin position="307"/>
        <end position="327"/>
    </location>
</feature>
<feature type="transmembrane region" description="Helical" evidence="5">
    <location>
        <begin position="224"/>
        <end position="244"/>
    </location>
</feature>
<feature type="transmembrane region" description="Helical" evidence="5">
    <location>
        <begin position="54"/>
        <end position="76"/>
    </location>
</feature>
<dbReference type="InterPro" id="IPR002797">
    <property type="entry name" value="Polysacc_synth"/>
</dbReference>
<accession>A0ABU8NPC6</accession>
<feature type="transmembrane region" description="Helical" evidence="5">
    <location>
        <begin position="264"/>
        <end position="286"/>
    </location>
</feature>
<dbReference type="Proteomes" id="UP001378956">
    <property type="component" value="Unassembled WGS sequence"/>
</dbReference>
<feature type="transmembrane region" description="Helical" evidence="5">
    <location>
        <begin position="122"/>
        <end position="144"/>
    </location>
</feature>
<comment type="caution">
    <text evidence="6">The sequence shown here is derived from an EMBL/GenBank/DDBJ whole genome shotgun (WGS) entry which is preliminary data.</text>
</comment>
<feature type="transmembrane region" description="Helical" evidence="5">
    <location>
        <begin position="370"/>
        <end position="388"/>
    </location>
</feature>
<evidence type="ECO:0000313" key="6">
    <source>
        <dbReference type="EMBL" id="MEJ2903743.1"/>
    </source>
</evidence>
<dbReference type="CDD" id="cd13128">
    <property type="entry name" value="MATE_Wzx_like"/>
    <property type="match status" value="1"/>
</dbReference>
<evidence type="ECO:0000256" key="1">
    <source>
        <dbReference type="ARBA" id="ARBA00004141"/>
    </source>
</evidence>
<keyword evidence="4 5" id="KW-0472">Membrane</keyword>
<keyword evidence="7" id="KW-1185">Reference proteome</keyword>
<sequence>MKIPSIKGFDQAALEKYVKNTGWLMLARVGSMAIKVVVGIAVTNYLGKDQNGILNYPVAFVTFFTAAAALGVDGFITRELLRNPEKKNELLGTGFAIKFMGGLIVLPLIYTTYVIANSYNRIDTPLVFIMTVGFTGLIQSFNIIDSFFQSRTQGKYIMRVQIAGNVLSAAIKLALIIIGAGLKWFIFALLLDAALLAAGYLFIYQNNGESVFRWTFKSDIAKFLLKNSWPLAFSAILVSIYMNIDKLMIEYYKGTGELGIYANAVQFAEAWYFIPVAVAASVFPAIMNARRDNLQRYEKRMQNLYDLMVWISMVLAIFITFTAPYLFRIFKPEFYSGAHVLSIHIWAGIFVFLGTASAQFLIAEGYTKLSMLRTAMGALINIILNVFWIPKYGIAGAAMATLVAYACSTFWILLIPKTRHQGIMMLKSLLLITLYQKLKGSKDQPG</sequence>
<evidence type="ECO:0000256" key="5">
    <source>
        <dbReference type="SAM" id="Phobius"/>
    </source>
</evidence>
<evidence type="ECO:0000256" key="4">
    <source>
        <dbReference type="ARBA" id="ARBA00023136"/>
    </source>
</evidence>
<dbReference type="Pfam" id="PF01943">
    <property type="entry name" value="Polysacc_synt"/>
    <property type="match status" value="1"/>
</dbReference>